<dbReference type="OrthoDB" id="432234at2759"/>
<keyword evidence="2" id="KW-1185">Reference proteome</keyword>
<evidence type="ECO:0000313" key="1">
    <source>
        <dbReference type="EMBL" id="RNA35515.1"/>
    </source>
</evidence>
<sequence>MQLLKRYHTSIDKNVFSNGQAYVALSRVQNANDLHLKRFILEFVTVYENLVRLWEYIKINSTNFQFYKNALNNLDMTNLTDTTYKTNSNVNDSLKENQNGNKTSNFDLDDSLLINLIPLKNII</sequence>
<protein>
    <submittedName>
        <fullName evidence="1">Uncharacterized protein</fullName>
    </submittedName>
</protein>
<evidence type="ECO:0000313" key="2">
    <source>
        <dbReference type="Proteomes" id="UP000276133"/>
    </source>
</evidence>
<comment type="caution">
    <text evidence="1">The sequence shown here is derived from an EMBL/GenBank/DDBJ whole genome shotgun (WGS) entry which is preliminary data.</text>
</comment>
<dbReference type="AlphaFoldDB" id="A0A3M7SII5"/>
<name>A0A3M7SII5_BRAPC</name>
<dbReference type="Proteomes" id="UP000276133">
    <property type="component" value="Unassembled WGS sequence"/>
</dbReference>
<proteinExistence type="predicted"/>
<dbReference type="EMBL" id="REGN01001318">
    <property type="protein sequence ID" value="RNA35515.1"/>
    <property type="molecule type" value="Genomic_DNA"/>
</dbReference>
<accession>A0A3M7SII5</accession>
<reference evidence="1 2" key="1">
    <citation type="journal article" date="2018" name="Sci. Rep.">
        <title>Genomic signatures of local adaptation to the degree of environmental predictability in rotifers.</title>
        <authorList>
            <person name="Franch-Gras L."/>
            <person name="Hahn C."/>
            <person name="Garcia-Roger E.M."/>
            <person name="Carmona M.J."/>
            <person name="Serra M."/>
            <person name="Gomez A."/>
        </authorList>
    </citation>
    <scope>NUCLEOTIDE SEQUENCE [LARGE SCALE GENOMIC DNA]</scope>
    <source>
        <strain evidence="1">HYR1</strain>
    </source>
</reference>
<gene>
    <name evidence="1" type="ORF">BpHYR1_039984</name>
</gene>
<organism evidence="1 2">
    <name type="scientific">Brachionus plicatilis</name>
    <name type="common">Marine rotifer</name>
    <name type="synonym">Brachionus muelleri</name>
    <dbReference type="NCBI Taxonomy" id="10195"/>
    <lineage>
        <taxon>Eukaryota</taxon>
        <taxon>Metazoa</taxon>
        <taxon>Spiralia</taxon>
        <taxon>Gnathifera</taxon>
        <taxon>Rotifera</taxon>
        <taxon>Eurotatoria</taxon>
        <taxon>Monogononta</taxon>
        <taxon>Pseudotrocha</taxon>
        <taxon>Ploima</taxon>
        <taxon>Brachionidae</taxon>
        <taxon>Brachionus</taxon>
    </lineage>
</organism>